<dbReference type="SMART" id="SM00382">
    <property type="entry name" value="AAA"/>
    <property type="match status" value="1"/>
</dbReference>
<dbReference type="Gene3D" id="3.40.50.300">
    <property type="entry name" value="P-loop containing nucleotide triphosphate hydrolases"/>
    <property type="match status" value="1"/>
</dbReference>
<dbReference type="SUPFAM" id="SSF52540">
    <property type="entry name" value="P-loop containing nucleoside triphosphate hydrolases"/>
    <property type="match status" value="1"/>
</dbReference>
<dbReference type="NCBIfam" id="NF010155">
    <property type="entry name" value="PRK13634.1"/>
    <property type="match status" value="1"/>
</dbReference>
<sequence length="289" mass="32123">MDITAKGLEHTYNPRTPFEKRAIYGMDLHIRSGSYTAIIGHTGSGKSTLLQHLNGLLKPTEGSITIGDRTIQAKEKAKNLKSIRKKVGIVFQFPEHQLFEETVEKDIMFGPMNFGMSEDEAHQKARSLAETVGLPAEVLERSPFDLSGGQMRRTAIAGVLAMEPEVLVLDEPTAGLDPKGRRDIMDLFSRLHREKGLTTILVTHSMEDAARYAENLIVLHKGTIHVKGTPEEVFSSAEKIKEAGLRLPETVQFKHTLEAKLGVRIQGTPMTIEETVRSLQALYLKEGDR</sequence>
<feature type="domain" description="ABC transporter" evidence="9">
    <location>
        <begin position="3"/>
        <end position="246"/>
    </location>
</feature>
<dbReference type="AlphaFoldDB" id="A0A7X2S7J5"/>
<dbReference type="PANTHER" id="PTHR43553:SF27">
    <property type="entry name" value="ENERGY-COUPLING FACTOR TRANSPORTER ATP-BINDING PROTEIN ECFA2"/>
    <property type="match status" value="1"/>
</dbReference>
<gene>
    <name evidence="10" type="ORF">GKZ89_16970</name>
</gene>
<dbReference type="GO" id="GO:0015087">
    <property type="term" value="F:cobalt ion transmembrane transporter activity"/>
    <property type="evidence" value="ECO:0007669"/>
    <property type="project" value="UniProtKB-ARBA"/>
</dbReference>
<dbReference type="GO" id="GO:0043190">
    <property type="term" value="C:ATP-binding cassette (ABC) transporter complex"/>
    <property type="evidence" value="ECO:0007669"/>
    <property type="project" value="TreeGrafter"/>
</dbReference>
<dbReference type="FunFam" id="3.40.50.300:FF:000224">
    <property type="entry name" value="Energy-coupling factor transporter ATP-binding protein EcfA"/>
    <property type="match status" value="1"/>
</dbReference>
<comment type="subcellular location">
    <subcellularLocation>
        <location evidence="1 8">Cell membrane</location>
        <topology evidence="1 8">Peripheral membrane protein</topology>
    </subcellularLocation>
</comment>
<protein>
    <recommendedName>
        <fullName evidence="8">Energy-coupling factor transporter ATP-binding protein EcfA2</fullName>
        <ecNumber evidence="8">7.-.-.-</ecNumber>
    </recommendedName>
</protein>
<evidence type="ECO:0000256" key="5">
    <source>
        <dbReference type="ARBA" id="ARBA00022840"/>
    </source>
</evidence>
<evidence type="ECO:0000256" key="6">
    <source>
        <dbReference type="ARBA" id="ARBA00022967"/>
    </source>
</evidence>
<dbReference type="InterPro" id="IPR050095">
    <property type="entry name" value="ECF_ABC_transporter_ATP-bd"/>
</dbReference>
<proteinExistence type="inferred from homology"/>
<dbReference type="InterPro" id="IPR015856">
    <property type="entry name" value="ABC_transpr_CbiO/EcfA_su"/>
</dbReference>
<dbReference type="PROSITE" id="PS50893">
    <property type="entry name" value="ABC_TRANSPORTER_2"/>
    <property type="match status" value="1"/>
</dbReference>
<evidence type="ECO:0000256" key="2">
    <source>
        <dbReference type="ARBA" id="ARBA00022448"/>
    </source>
</evidence>
<dbReference type="RefSeq" id="WP_155113606.1">
    <property type="nucleotide sequence ID" value="NZ_WMIB01000023.1"/>
</dbReference>
<dbReference type="InterPro" id="IPR030946">
    <property type="entry name" value="EcfA2"/>
</dbReference>
<keyword evidence="7 8" id="KW-0472">Membrane</keyword>
<dbReference type="EC" id="7.-.-.-" evidence="8"/>
<dbReference type="InterPro" id="IPR027417">
    <property type="entry name" value="P-loop_NTPase"/>
</dbReference>
<keyword evidence="5 8" id="KW-0067">ATP-binding</keyword>
<evidence type="ECO:0000313" key="10">
    <source>
        <dbReference type="EMBL" id="MTH55098.1"/>
    </source>
</evidence>
<name>A0A7X2S7J5_9BACI</name>
<comment type="subunit">
    <text evidence="8">Forms a stable energy-coupling factor (ECF) transporter complex composed of 2 membrane-embedded substrate-binding proteins (S component), 2 ATP-binding proteins (A component) and 2 transmembrane proteins (T component).</text>
</comment>
<evidence type="ECO:0000256" key="4">
    <source>
        <dbReference type="ARBA" id="ARBA00022741"/>
    </source>
</evidence>
<dbReference type="GO" id="GO:0005524">
    <property type="term" value="F:ATP binding"/>
    <property type="evidence" value="ECO:0007669"/>
    <property type="project" value="UniProtKB-UniRule"/>
</dbReference>
<keyword evidence="3 8" id="KW-1003">Cell membrane</keyword>
<keyword evidence="4 8" id="KW-0547">Nucleotide-binding</keyword>
<dbReference type="Proteomes" id="UP000434639">
    <property type="component" value="Unassembled WGS sequence"/>
</dbReference>
<accession>A0A7X2S7J5</accession>
<dbReference type="InterPro" id="IPR003439">
    <property type="entry name" value="ABC_transporter-like_ATP-bd"/>
</dbReference>
<dbReference type="Pfam" id="PF00005">
    <property type="entry name" value="ABC_tran"/>
    <property type="match status" value="1"/>
</dbReference>
<dbReference type="GO" id="GO:0016887">
    <property type="term" value="F:ATP hydrolysis activity"/>
    <property type="evidence" value="ECO:0007669"/>
    <property type="project" value="InterPro"/>
</dbReference>
<comment type="similarity">
    <text evidence="8">Belongs to the ABC transporter superfamily. Energy-coupling factor EcfA family.</text>
</comment>
<keyword evidence="11" id="KW-1185">Reference proteome</keyword>
<dbReference type="NCBIfam" id="TIGR04521">
    <property type="entry name" value="ECF_ATPase_2"/>
    <property type="match status" value="1"/>
</dbReference>
<evidence type="ECO:0000313" key="11">
    <source>
        <dbReference type="Proteomes" id="UP000434639"/>
    </source>
</evidence>
<organism evidence="10 11">
    <name type="scientific">Metabacillus mangrovi</name>
    <dbReference type="NCBI Taxonomy" id="1491830"/>
    <lineage>
        <taxon>Bacteria</taxon>
        <taxon>Bacillati</taxon>
        <taxon>Bacillota</taxon>
        <taxon>Bacilli</taxon>
        <taxon>Bacillales</taxon>
        <taxon>Bacillaceae</taxon>
        <taxon>Metabacillus</taxon>
    </lineage>
</organism>
<dbReference type="InterPro" id="IPR003593">
    <property type="entry name" value="AAA+_ATPase"/>
</dbReference>
<comment type="caution">
    <text evidence="10">The sequence shown here is derived from an EMBL/GenBank/DDBJ whole genome shotgun (WGS) entry which is preliminary data.</text>
</comment>
<reference evidence="10 11" key="1">
    <citation type="journal article" date="2017" name="Int. J. Syst. Evol. Microbiol.">
        <title>Bacillus mangrovi sp. nov., isolated from a sediment sample from a mangrove forest.</title>
        <authorList>
            <person name="Gupta V."/>
            <person name="Singh P.K."/>
            <person name="Korpole S."/>
            <person name="Tanuku N.R.S."/>
            <person name="Pinnaka A.K."/>
        </authorList>
    </citation>
    <scope>NUCLEOTIDE SEQUENCE [LARGE SCALE GENOMIC DNA]</scope>
    <source>
        <strain evidence="10 11">KCTC 33872</strain>
    </source>
</reference>
<keyword evidence="6" id="KW-1278">Translocase</keyword>
<evidence type="ECO:0000256" key="3">
    <source>
        <dbReference type="ARBA" id="ARBA00022475"/>
    </source>
</evidence>
<evidence type="ECO:0000256" key="7">
    <source>
        <dbReference type="ARBA" id="ARBA00023136"/>
    </source>
</evidence>
<evidence type="ECO:0000256" key="8">
    <source>
        <dbReference type="RuleBase" id="RU365104"/>
    </source>
</evidence>
<dbReference type="OrthoDB" id="9784332at2"/>
<evidence type="ECO:0000256" key="1">
    <source>
        <dbReference type="ARBA" id="ARBA00004202"/>
    </source>
</evidence>
<evidence type="ECO:0000259" key="9">
    <source>
        <dbReference type="PROSITE" id="PS50893"/>
    </source>
</evidence>
<dbReference type="PANTHER" id="PTHR43553">
    <property type="entry name" value="HEAVY METAL TRANSPORTER"/>
    <property type="match status" value="1"/>
</dbReference>
<dbReference type="CDD" id="cd03225">
    <property type="entry name" value="ABC_cobalt_CbiO_domain1"/>
    <property type="match status" value="1"/>
</dbReference>
<keyword evidence="2 8" id="KW-0813">Transport</keyword>
<dbReference type="EMBL" id="WMIB01000023">
    <property type="protein sequence ID" value="MTH55098.1"/>
    <property type="molecule type" value="Genomic_DNA"/>
</dbReference>
<comment type="function">
    <text evidence="8">ATP-binding (A) component of a common energy-coupling factor (ECF) ABC-transporter complex.</text>
</comment>
<dbReference type="GO" id="GO:0042626">
    <property type="term" value="F:ATPase-coupled transmembrane transporter activity"/>
    <property type="evidence" value="ECO:0007669"/>
    <property type="project" value="TreeGrafter"/>
</dbReference>